<organism evidence="1 2">
    <name type="scientific">Mythimna loreyi</name>
    <dbReference type="NCBI Taxonomy" id="667449"/>
    <lineage>
        <taxon>Eukaryota</taxon>
        <taxon>Metazoa</taxon>
        <taxon>Ecdysozoa</taxon>
        <taxon>Arthropoda</taxon>
        <taxon>Hexapoda</taxon>
        <taxon>Insecta</taxon>
        <taxon>Pterygota</taxon>
        <taxon>Neoptera</taxon>
        <taxon>Endopterygota</taxon>
        <taxon>Lepidoptera</taxon>
        <taxon>Glossata</taxon>
        <taxon>Ditrysia</taxon>
        <taxon>Noctuoidea</taxon>
        <taxon>Noctuidae</taxon>
        <taxon>Noctuinae</taxon>
        <taxon>Hadenini</taxon>
        <taxon>Mythimna</taxon>
    </lineage>
</organism>
<evidence type="ECO:0000313" key="1">
    <source>
        <dbReference type="EMBL" id="KAJ8714291.1"/>
    </source>
</evidence>
<proteinExistence type="predicted"/>
<keyword evidence="2" id="KW-1185">Reference proteome</keyword>
<sequence length="1370" mass="155595">MNNETEHIFLLNPAPSEPPAPTQGMVALEPPPISQVNLDNVKDFSHVCRTCATITEFVMPIFADEGLQNNLADKIHKHLPIKVCKGDELPLVVCYQCASTLLAWHELVQCCMQADAALRAKLRSNQRKINRPNSKPSTSIEEETESKLFYTSVRNALVDFHIDLDEEDADVAIVCQKCAQVPALTGVHSLADHIRQDHFPELLDNSVKTFINDYVTFVQALADDSDRETVSDIKETSPIVLPALLCPFCSSVFSSATRLVHHLNKHVEVNTADGVMCCDLVYSDKKLFVRHLQEEHVEQRTDDSVCVNCGFTAETWEELKEHYRDAHNDVKTKQRKAESANNQKYIPAVCPECNKTFSNKYNMFAHMRRHARTALYPCDKCSKTYRNQGNLTHHKKIAHQGKLEFICVECGEAFPRRSERDIHARIHSGETPYKCPHCGKAFRAKNTLTQHLEMHADTRKYECNVSPCHLPEDTRTASDLSELSDDEPLATFATRKPSSLYTNFYRALVNFRDHFVNDQHHEDYPDLTDSSESETEETDVARFDDLSQCNMRRDRLDERTRRELGEVQHRVGNKTYYTCRVCGKNLSSAHTYLFHQRIHTGERPCVCHVCGKQFRAPHGLTRHLTETHERVRRYNCDLCTKNFANSQNLKQHLRIHTGEKPFVCSHCGKRFTQSGSLHVHLKTHSEQFPYDCAECGAKFRLRSGLVRHRLKHTGERPHVCATCGKGFRQRHELSAHSAAHSGAAPHATVLPEEENSQEDDKTKIEIIEKPEFTISENGKRYAKCGVCQKSVSVGGWARHARAHRGERRHSCHACGLAFNDSGNLARHARAVHSQQRPHECPTCPKTFSRKSHLEDHVKSHSESRTFVCDICGKGSKSGAALRMHLRTHGARRLPCVQCGARFKRRGELRAHVAVHTGERPHACPCGKSFRLRTQLTAHTRVHQKAQLDQMEQLNNDSNVPANSRVNTKRQAQCLCRACVCCGAWHAAAQRAPRVARGDHAAYHCLRLDTHHTTNKLQKEHLSSSPVPPTQATPQSTSKTETKPPDKTDNKKTSAVTRTRTSVQENEFSDHSDMDDFGPLPESVFEAIEDTQDSQLLQDNSNPTPENERLDDESNKSCQLENKNSSDSAQCLENNNNFTNICSVVDEPMDVNTCAQNVKKVTNHSDTSNNLVLTANKTHSKTTDHHPTAEKAKRNQNKLRKCPLCPKEYKASSSYFYHLKYFHKGSKEHECEVCGKKFGTRSCLTQHMAVHSAQYDYQCKQCHKQFKSKASLYIHEQTHSGKKSWACSQCPAAFRWRTHLLRHVKRHLAERAHACDTCGRAFSVRCDLLRHVRTHAAGCYSCDKCGQKFAQLRYLKVHAMKQHKNNVKKFK</sequence>
<dbReference type="EMBL" id="CM056796">
    <property type="protein sequence ID" value="KAJ8714291.1"/>
    <property type="molecule type" value="Genomic_DNA"/>
</dbReference>
<protein>
    <submittedName>
        <fullName evidence="1">Uncharacterized protein</fullName>
    </submittedName>
</protein>
<gene>
    <name evidence="1" type="ORF">PYW08_007911</name>
</gene>
<name>A0ACC2QD06_9NEOP</name>
<comment type="caution">
    <text evidence="1">The sequence shown here is derived from an EMBL/GenBank/DDBJ whole genome shotgun (WGS) entry which is preliminary data.</text>
</comment>
<evidence type="ECO:0000313" key="2">
    <source>
        <dbReference type="Proteomes" id="UP001231649"/>
    </source>
</evidence>
<accession>A0ACC2QD06</accession>
<dbReference type="Proteomes" id="UP001231649">
    <property type="component" value="Chromosome 20"/>
</dbReference>
<reference evidence="1" key="1">
    <citation type="submission" date="2023-03" db="EMBL/GenBank/DDBJ databases">
        <title>Chromosome-level genomes of two armyworms, Mythimna separata and Mythimna loreyi, provide insights into the biosynthesis and reception of sex pheromones.</title>
        <authorList>
            <person name="Zhao H."/>
        </authorList>
    </citation>
    <scope>NUCLEOTIDE SEQUENCE</scope>
    <source>
        <strain evidence="1">BeijingLab</strain>
    </source>
</reference>